<keyword evidence="2 10" id="KW-0812">Transmembrane</keyword>
<organism evidence="12 13">
    <name type="scientific">Cordylochernes scorpioides</name>
    <dbReference type="NCBI Taxonomy" id="51811"/>
    <lineage>
        <taxon>Eukaryota</taxon>
        <taxon>Metazoa</taxon>
        <taxon>Ecdysozoa</taxon>
        <taxon>Arthropoda</taxon>
        <taxon>Chelicerata</taxon>
        <taxon>Arachnida</taxon>
        <taxon>Pseudoscorpiones</taxon>
        <taxon>Cheliferoidea</taxon>
        <taxon>Chernetidae</taxon>
        <taxon>Cordylochernes</taxon>
    </lineage>
</organism>
<dbReference type="Gene3D" id="2.60.40.60">
    <property type="entry name" value="Cadherins"/>
    <property type="match status" value="5"/>
</dbReference>
<evidence type="ECO:0000256" key="7">
    <source>
        <dbReference type="ARBA" id="ARBA00023136"/>
    </source>
</evidence>
<keyword evidence="4 8" id="KW-0106">Calcium</keyword>
<feature type="compositionally biased region" description="Pro residues" evidence="9">
    <location>
        <begin position="948"/>
        <end position="959"/>
    </location>
</feature>
<feature type="domain" description="Cadherin" evidence="11">
    <location>
        <begin position="280"/>
        <end position="382"/>
    </location>
</feature>
<keyword evidence="13" id="KW-1185">Reference proteome</keyword>
<feature type="domain" description="Cadherin" evidence="11">
    <location>
        <begin position="168"/>
        <end position="268"/>
    </location>
</feature>
<dbReference type="InterPro" id="IPR020894">
    <property type="entry name" value="Cadherin_CS"/>
</dbReference>
<dbReference type="PANTHER" id="PTHR24025:SF23">
    <property type="entry name" value="NEURAL-CADHERIN"/>
    <property type="match status" value="1"/>
</dbReference>
<proteinExistence type="predicted"/>
<dbReference type="SMART" id="SM00112">
    <property type="entry name" value="CA"/>
    <property type="match status" value="5"/>
</dbReference>
<evidence type="ECO:0000313" key="13">
    <source>
        <dbReference type="Proteomes" id="UP001235939"/>
    </source>
</evidence>
<dbReference type="PRINTS" id="PR00205">
    <property type="entry name" value="CADHERIN"/>
</dbReference>
<reference evidence="12 13" key="1">
    <citation type="submission" date="2022-01" db="EMBL/GenBank/DDBJ databases">
        <title>A chromosomal length assembly of Cordylochernes scorpioides.</title>
        <authorList>
            <person name="Zeh D."/>
            <person name="Zeh J."/>
        </authorList>
    </citation>
    <scope>NUCLEOTIDE SEQUENCE [LARGE SCALE GENOMIC DNA]</scope>
    <source>
        <strain evidence="12">IN4F17</strain>
        <tissue evidence="12">Whole Body</tissue>
    </source>
</reference>
<protein>
    <recommendedName>
        <fullName evidence="11">Cadherin domain-containing protein</fullName>
    </recommendedName>
</protein>
<evidence type="ECO:0000256" key="9">
    <source>
        <dbReference type="SAM" id="MobiDB-lite"/>
    </source>
</evidence>
<comment type="subcellular location">
    <subcellularLocation>
        <location evidence="1">Membrane</location>
    </subcellularLocation>
</comment>
<evidence type="ECO:0000256" key="3">
    <source>
        <dbReference type="ARBA" id="ARBA00022737"/>
    </source>
</evidence>
<evidence type="ECO:0000256" key="10">
    <source>
        <dbReference type="SAM" id="Phobius"/>
    </source>
</evidence>
<dbReference type="Pfam" id="PF00028">
    <property type="entry name" value="Cadherin"/>
    <property type="match status" value="3"/>
</dbReference>
<keyword evidence="6 10" id="KW-1133">Transmembrane helix</keyword>
<evidence type="ECO:0000256" key="1">
    <source>
        <dbReference type="ARBA" id="ARBA00004370"/>
    </source>
</evidence>
<evidence type="ECO:0000256" key="4">
    <source>
        <dbReference type="ARBA" id="ARBA00022837"/>
    </source>
</evidence>
<feature type="transmembrane region" description="Helical" evidence="10">
    <location>
        <begin position="885"/>
        <end position="909"/>
    </location>
</feature>
<accession>A0ABY6L9E2</accession>
<dbReference type="PROSITE" id="PS50268">
    <property type="entry name" value="CADHERIN_2"/>
    <property type="match status" value="5"/>
</dbReference>
<feature type="domain" description="Cadherin" evidence="11">
    <location>
        <begin position="387"/>
        <end position="547"/>
    </location>
</feature>
<evidence type="ECO:0000256" key="6">
    <source>
        <dbReference type="ARBA" id="ARBA00022989"/>
    </source>
</evidence>
<feature type="region of interest" description="Disordered" evidence="9">
    <location>
        <begin position="938"/>
        <end position="961"/>
    </location>
</feature>
<evidence type="ECO:0000256" key="5">
    <source>
        <dbReference type="ARBA" id="ARBA00022889"/>
    </source>
</evidence>
<dbReference type="Proteomes" id="UP001235939">
    <property type="component" value="Chromosome 15"/>
</dbReference>
<keyword evidence="3" id="KW-0677">Repeat</keyword>
<dbReference type="CDD" id="cd11304">
    <property type="entry name" value="Cadherin_repeat"/>
    <property type="match status" value="5"/>
</dbReference>
<dbReference type="InterPro" id="IPR050971">
    <property type="entry name" value="Cadherin-domain_protein"/>
</dbReference>
<name>A0ABY6L9E2_9ARAC</name>
<dbReference type="PANTHER" id="PTHR24025">
    <property type="entry name" value="DESMOGLEIN FAMILY MEMBER"/>
    <property type="match status" value="1"/>
</dbReference>
<feature type="region of interest" description="Disordered" evidence="9">
    <location>
        <begin position="987"/>
        <end position="1050"/>
    </location>
</feature>
<dbReference type="InterPro" id="IPR002126">
    <property type="entry name" value="Cadherin-like_dom"/>
</dbReference>
<feature type="domain" description="Cadherin" evidence="11">
    <location>
        <begin position="122"/>
        <end position="167"/>
    </location>
</feature>
<evidence type="ECO:0000313" key="12">
    <source>
        <dbReference type="EMBL" id="UYV77678.1"/>
    </source>
</evidence>
<dbReference type="PROSITE" id="PS00232">
    <property type="entry name" value="CADHERIN_1"/>
    <property type="match status" value="1"/>
</dbReference>
<keyword evidence="5" id="KW-0130">Cell adhesion</keyword>
<gene>
    <name evidence="12" type="ORF">LAZ67_15001897</name>
</gene>
<feature type="compositionally biased region" description="Pro residues" evidence="9">
    <location>
        <begin position="1019"/>
        <end position="1029"/>
    </location>
</feature>
<evidence type="ECO:0000259" key="11">
    <source>
        <dbReference type="PROSITE" id="PS50268"/>
    </source>
</evidence>
<feature type="domain" description="Cadherin" evidence="11">
    <location>
        <begin position="548"/>
        <end position="671"/>
    </location>
</feature>
<keyword evidence="7 10" id="KW-0472">Membrane</keyword>
<dbReference type="SUPFAM" id="SSF49313">
    <property type="entry name" value="Cadherin-like"/>
    <property type="match status" value="4"/>
</dbReference>
<evidence type="ECO:0000256" key="2">
    <source>
        <dbReference type="ARBA" id="ARBA00022692"/>
    </source>
</evidence>
<dbReference type="InterPro" id="IPR015919">
    <property type="entry name" value="Cadherin-like_sf"/>
</dbReference>
<sequence>MLALVSVEKAVTTATKKDFWSQWLPEKSENGASDVPMHLYHNSRNELSMTVNPDQQDGPLPPPTLAPVPTGPGEVATMNFDTESALYATLGGGYASLGRPASAQRRQRNPEGTIRVAAGANLDRESTPRITVQAVATDQGIDQGQRKSASVPVHVELEDENDNTPEFSKSVYEVSISSTTPAHTPILQLSATDRDLGDNVLFKLLPNDMSGEFELDGKTGVLRMAAPPTRLDYELRAEARDGDGRGPHLALATVRVSVAGLNRHAPRFIVPSLPNATVWIPENQSVPEYLVTTVEAMDEDEGDDGKVTYSIKVGDKNVEQTEDFKINPKSGELWTRGVLDREVRPQYELVLAAKDAGNPVPFETLQALTVKLKDEDDNVPEFPRKHMTNPYKMIVEENLPQGTLVGKVEAIDRDIGDNAHVYYYILDSDGPGIFVIDKLTGEIRTDISLDREQRAQYHLVVKATSNPDYLVFFAYNYHRKIGEEWTSGIGLTLEINTTTTTTNLDVFSRKSHPLGVTVEERSYKAEDLSLALVEIQVGDQNDNEPVFLNTPYLAGVRASAPVGDTVLTVTVKDEDSGTNGSVTLRLESVSLLRRGATGPPIQPVPAPFTIEPSGQVVTTQLMTQFDQARFLIIVVAREDASPHRVVRATIKLWIYNPSQLVRLILTHPPEEVHSKKKNFTEDLVSCLEILRECSVILMHTDLPVSPTKLKSYGIRTIYKNSPNLLTSLRHPHTKSSAPPDPLRSVGAVYSVSCEQCPATYVGETGRSVSIRMTEHSRNISRQDTRLLSSATSGLAIIDDIRYHVKDKNIIYKKWTDLYIHVVDQNDKLVPIPHVLEAFDSNLQMLQQNKLNIHKVVLHVIWNDNIINLVQPAYAELVEDEFDFPLTILILLLVLLFIGLVTMVVCCLCMKNCDGPKSHPWASDVPMHLYHNSRNELSMTVNPDQQDGPLPPPTLAPVPTGPGEVATMNFDTESALYATLGGGYASLGRPASAQRRQRNPESPAYHELPPQETASMSTFAPPPPPPPQPGPSHSSLSLNQDGEPMLVTQLL</sequence>
<dbReference type="EMBL" id="CP092877">
    <property type="protein sequence ID" value="UYV77678.1"/>
    <property type="molecule type" value="Genomic_DNA"/>
</dbReference>
<evidence type="ECO:0000256" key="8">
    <source>
        <dbReference type="PROSITE-ProRule" id="PRU00043"/>
    </source>
</evidence>